<sequence length="203" mass="21433">MSVHGTTPLRVLVADGDPGTRAEAITLLSAGDHFTVVAEARDGSEAMELAERHRPDVILLGSQLTGSGRLAALSRRARVFVLAAPDDPAARQALHAGACGHLVPGSFTPLDLIRALRDASRARHGLSAREAEVMDLIATGRSNGEIARQLFLSEKTVKNHVNRIYAKLGVTSRASAIALWRGALHPAGTDETRPDSASSPASR</sequence>
<dbReference type="EMBL" id="CP001738">
    <property type="protein sequence ID" value="ACY96836.1"/>
    <property type="molecule type" value="Genomic_DNA"/>
</dbReference>
<dbReference type="PROSITE" id="PS50110">
    <property type="entry name" value="RESPONSE_REGULATORY"/>
    <property type="match status" value="1"/>
</dbReference>
<dbReference type="RefSeq" id="WP_012851620.1">
    <property type="nucleotide sequence ID" value="NC_013510.1"/>
</dbReference>
<keyword evidence="9" id="KW-1185">Reference proteome</keyword>
<gene>
    <name evidence="8" type="ordered locus">Tcur_1253</name>
</gene>
<dbReference type="InterPro" id="IPR016032">
    <property type="entry name" value="Sig_transdc_resp-reg_C-effctor"/>
</dbReference>
<dbReference type="GO" id="GO:0003677">
    <property type="term" value="F:DNA binding"/>
    <property type="evidence" value="ECO:0007669"/>
    <property type="project" value="UniProtKB-KW"/>
</dbReference>
<organism evidence="8 9">
    <name type="scientific">Thermomonospora curvata (strain ATCC 19995 / DSM 43183 / JCM 3096 / KCTC 9072 / NBRC 15933 / NCIMB 10081 / Henssen B9)</name>
    <dbReference type="NCBI Taxonomy" id="471852"/>
    <lineage>
        <taxon>Bacteria</taxon>
        <taxon>Bacillati</taxon>
        <taxon>Actinomycetota</taxon>
        <taxon>Actinomycetes</taxon>
        <taxon>Streptosporangiales</taxon>
        <taxon>Thermomonosporaceae</taxon>
        <taxon>Thermomonospora</taxon>
    </lineage>
</organism>
<proteinExistence type="predicted"/>
<evidence type="ECO:0000256" key="1">
    <source>
        <dbReference type="ARBA" id="ARBA00022553"/>
    </source>
</evidence>
<dbReference type="SUPFAM" id="SSF46894">
    <property type="entry name" value="C-terminal effector domain of the bipartite response regulators"/>
    <property type="match status" value="1"/>
</dbReference>
<dbReference type="CDD" id="cd06170">
    <property type="entry name" value="LuxR_C_like"/>
    <property type="match status" value="1"/>
</dbReference>
<dbReference type="CDD" id="cd17535">
    <property type="entry name" value="REC_NarL-like"/>
    <property type="match status" value="1"/>
</dbReference>
<dbReference type="AlphaFoldDB" id="D1A9E0"/>
<dbReference type="Pfam" id="PF00072">
    <property type="entry name" value="Response_reg"/>
    <property type="match status" value="1"/>
</dbReference>
<evidence type="ECO:0000256" key="3">
    <source>
        <dbReference type="ARBA" id="ARBA00023125"/>
    </source>
</evidence>
<evidence type="ECO:0000259" key="6">
    <source>
        <dbReference type="PROSITE" id="PS50043"/>
    </source>
</evidence>
<feature type="domain" description="Response regulatory" evidence="7">
    <location>
        <begin position="10"/>
        <end position="120"/>
    </location>
</feature>
<dbReference type="InterPro" id="IPR039420">
    <property type="entry name" value="WalR-like"/>
</dbReference>
<keyword evidence="3" id="KW-0238">DNA-binding</keyword>
<dbReference type="InterPro" id="IPR001789">
    <property type="entry name" value="Sig_transdc_resp-reg_receiver"/>
</dbReference>
<reference evidence="8 9" key="1">
    <citation type="journal article" date="2011" name="Stand. Genomic Sci.">
        <title>Complete genome sequence of Thermomonospora curvata type strain (B9).</title>
        <authorList>
            <person name="Chertkov O."/>
            <person name="Sikorski J."/>
            <person name="Nolan M."/>
            <person name="Lapidus A."/>
            <person name="Lucas S."/>
            <person name="Del Rio T.G."/>
            <person name="Tice H."/>
            <person name="Cheng J.F."/>
            <person name="Goodwin L."/>
            <person name="Pitluck S."/>
            <person name="Liolios K."/>
            <person name="Ivanova N."/>
            <person name="Mavromatis K."/>
            <person name="Mikhailova N."/>
            <person name="Ovchinnikova G."/>
            <person name="Pati A."/>
            <person name="Chen A."/>
            <person name="Palaniappan K."/>
            <person name="Djao O.D."/>
            <person name="Land M."/>
            <person name="Hauser L."/>
            <person name="Chang Y.J."/>
            <person name="Jeffries C.D."/>
            <person name="Brettin T."/>
            <person name="Han C."/>
            <person name="Detter J.C."/>
            <person name="Rohde M."/>
            <person name="Goker M."/>
            <person name="Woyke T."/>
            <person name="Bristow J."/>
            <person name="Eisen J.A."/>
            <person name="Markowitz V."/>
            <person name="Hugenholtz P."/>
            <person name="Klenk H.P."/>
            <person name="Kyrpides N.C."/>
        </authorList>
    </citation>
    <scope>NUCLEOTIDE SEQUENCE [LARGE SCALE GENOMIC DNA]</scope>
    <source>
        <strain evidence="9">ATCC 19995 / DSM 43183 / JCM 3096 / KCTC 9072 / NBRC 15933 / NCIMB 10081 / Henssen B9</strain>
    </source>
</reference>
<accession>D1A9E0</accession>
<evidence type="ECO:0000256" key="2">
    <source>
        <dbReference type="ARBA" id="ARBA00023015"/>
    </source>
</evidence>
<evidence type="ECO:0000256" key="4">
    <source>
        <dbReference type="ARBA" id="ARBA00023163"/>
    </source>
</evidence>
<dbReference type="PANTHER" id="PTHR43214">
    <property type="entry name" value="TWO-COMPONENT RESPONSE REGULATOR"/>
    <property type="match status" value="1"/>
</dbReference>
<dbReference type="Proteomes" id="UP000001918">
    <property type="component" value="Chromosome"/>
</dbReference>
<dbReference type="HOGENOM" id="CLU_000445_90_10_11"/>
<comment type="caution">
    <text evidence="5">Lacks conserved residue(s) required for the propagation of feature annotation.</text>
</comment>
<keyword evidence="4" id="KW-0804">Transcription</keyword>
<dbReference type="Gene3D" id="3.40.50.2300">
    <property type="match status" value="1"/>
</dbReference>
<evidence type="ECO:0000313" key="9">
    <source>
        <dbReference type="Proteomes" id="UP000001918"/>
    </source>
</evidence>
<dbReference type="SUPFAM" id="SSF52172">
    <property type="entry name" value="CheY-like"/>
    <property type="match status" value="1"/>
</dbReference>
<dbReference type="InterPro" id="IPR036388">
    <property type="entry name" value="WH-like_DNA-bd_sf"/>
</dbReference>
<dbReference type="SMART" id="SM00448">
    <property type="entry name" value="REC"/>
    <property type="match status" value="1"/>
</dbReference>
<dbReference type="eggNOG" id="COG2197">
    <property type="taxonomic scope" value="Bacteria"/>
</dbReference>
<dbReference type="GO" id="GO:0006355">
    <property type="term" value="P:regulation of DNA-templated transcription"/>
    <property type="evidence" value="ECO:0007669"/>
    <property type="project" value="InterPro"/>
</dbReference>
<dbReference type="PROSITE" id="PS50043">
    <property type="entry name" value="HTH_LUXR_2"/>
    <property type="match status" value="1"/>
</dbReference>
<dbReference type="SMART" id="SM00421">
    <property type="entry name" value="HTH_LUXR"/>
    <property type="match status" value="1"/>
</dbReference>
<dbReference type="InterPro" id="IPR058245">
    <property type="entry name" value="NreC/VraR/RcsB-like_REC"/>
</dbReference>
<dbReference type="InterPro" id="IPR000792">
    <property type="entry name" value="Tscrpt_reg_LuxR_C"/>
</dbReference>
<dbReference type="PROSITE" id="PS00622">
    <property type="entry name" value="HTH_LUXR_1"/>
    <property type="match status" value="1"/>
</dbReference>
<dbReference type="Pfam" id="PF00196">
    <property type="entry name" value="GerE"/>
    <property type="match status" value="1"/>
</dbReference>
<name>D1A9E0_THECD</name>
<evidence type="ECO:0000256" key="5">
    <source>
        <dbReference type="PROSITE-ProRule" id="PRU00169"/>
    </source>
</evidence>
<dbReference type="OrthoDB" id="4172435at2"/>
<dbReference type="KEGG" id="tcu:Tcur_1253"/>
<dbReference type="GO" id="GO:0000160">
    <property type="term" value="P:phosphorelay signal transduction system"/>
    <property type="evidence" value="ECO:0007669"/>
    <property type="project" value="InterPro"/>
</dbReference>
<evidence type="ECO:0000259" key="7">
    <source>
        <dbReference type="PROSITE" id="PS50110"/>
    </source>
</evidence>
<dbReference type="InterPro" id="IPR011006">
    <property type="entry name" value="CheY-like_superfamily"/>
</dbReference>
<dbReference type="Gene3D" id="1.10.10.10">
    <property type="entry name" value="Winged helix-like DNA-binding domain superfamily/Winged helix DNA-binding domain"/>
    <property type="match status" value="1"/>
</dbReference>
<keyword evidence="1" id="KW-0597">Phosphoprotein</keyword>
<protein>
    <submittedName>
        <fullName evidence="8">Two component transcriptional regulator, LuxR family</fullName>
    </submittedName>
</protein>
<feature type="domain" description="HTH luxR-type" evidence="6">
    <location>
        <begin position="119"/>
        <end position="184"/>
    </location>
</feature>
<evidence type="ECO:0000313" key="8">
    <source>
        <dbReference type="EMBL" id="ACY96836.1"/>
    </source>
</evidence>
<dbReference type="PANTHER" id="PTHR43214:SF24">
    <property type="entry name" value="TRANSCRIPTIONAL REGULATORY PROTEIN NARL-RELATED"/>
    <property type="match status" value="1"/>
</dbReference>
<dbReference type="STRING" id="471852.Tcur_1253"/>
<dbReference type="PRINTS" id="PR00038">
    <property type="entry name" value="HTHLUXR"/>
</dbReference>
<keyword evidence="2" id="KW-0805">Transcription regulation</keyword>